<protein>
    <recommendedName>
        <fullName evidence="3">DUF4264 domain-containing protein</fullName>
    </recommendedName>
</protein>
<organism evidence="1 2">
    <name type="scientific">Sporotomaculum syntrophicum</name>
    <dbReference type="NCBI Taxonomy" id="182264"/>
    <lineage>
        <taxon>Bacteria</taxon>
        <taxon>Bacillati</taxon>
        <taxon>Bacillota</taxon>
        <taxon>Clostridia</taxon>
        <taxon>Eubacteriales</taxon>
        <taxon>Desulfallaceae</taxon>
        <taxon>Sporotomaculum</taxon>
    </lineage>
</organism>
<dbReference type="AlphaFoldDB" id="A0A9D2WNR7"/>
<dbReference type="OrthoDB" id="2382360at2"/>
<dbReference type="Pfam" id="PF14084">
    <property type="entry name" value="DUF4264"/>
    <property type="match status" value="1"/>
</dbReference>
<dbReference type="RefSeq" id="WP_161822725.1">
    <property type="nucleotide sequence ID" value="NZ_LSRS01000005.1"/>
</dbReference>
<accession>A0A9D2WNR7</accession>
<dbReference type="EMBL" id="LSRS01000005">
    <property type="protein sequence ID" value="KAF1084669.1"/>
    <property type="molecule type" value="Genomic_DNA"/>
</dbReference>
<evidence type="ECO:0008006" key="3">
    <source>
        <dbReference type="Google" id="ProtNLM"/>
    </source>
</evidence>
<keyword evidence="2" id="KW-1185">Reference proteome</keyword>
<proteinExistence type="predicted"/>
<evidence type="ECO:0000313" key="1">
    <source>
        <dbReference type="EMBL" id="KAF1084669.1"/>
    </source>
</evidence>
<sequence length="60" mass="7128">MEHADEAGKLELIAFKSFSMYEDMYKVVDFLNKNLKDKRIMFGLSKNNEENNLTITIYEF</sequence>
<comment type="caution">
    <text evidence="1">The sequence shown here is derived from an EMBL/GenBank/DDBJ whole genome shotgun (WGS) entry which is preliminary data.</text>
</comment>
<reference evidence="1" key="1">
    <citation type="submission" date="2016-02" db="EMBL/GenBank/DDBJ databases">
        <title>Draft Genome Sequence of Sporotomaculum syntrophicum Strain FB, a Syntrophic Benzoate Degrader.</title>
        <authorList>
            <person name="Nobu M.K."/>
            <person name="Narihiro T."/>
            <person name="Qiu Y.-L."/>
            <person name="Ohashi A."/>
            <person name="Liu W.-T."/>
            <person name="Yuji S."/>
        </authorList>
    </citation>
    <scope>NUCLEOTIDE SEQUENCE</scope>
    <source>
        <strain evidence="1">FB</strain>
    </source>
</reference>
<evidence type="ECO:0000313" key="2">
    <source>
        <dbReference type="Proteomes" id="UP000798488"/>
    </source>
</evidence>
<dbReference type="Proteomes" id="UP000798488">
    <property type="component" value="Unassembled WGS sequence"/>
</dbReference>
<dbReference type="InterPro" id="IPR012190">
    <property type="entry name" value="UCP036698"/>
</dbReference>
<name>A0A9D2WNR7_9FIRM</name>
<gene>
    <name evidence="1" type="ORF">SPSYN_02448</name>
</gene>